<evidence type="ECO:0000313" key="5">
    <source>
        <dbReference type="EMBL" id="KAI1871869.1"/>
    </source>
</evidence>
<dbReference type="InterPro" id="IPR008949">
    <property type="entry name" value="Isoprenoid_synthase_dom_sf"/>
</dbReference>
<dbReference type="GO" id="GO:0010333">
    <property type="term" value="F:terpene synthase activity"/>
    <property type="evidence" value="ECO:0007669"/>
    <property type="project" value="InterPro"/>
</dbReference>
<protein>
    <recommendedName>
        <fullName evidence="4">Terpene synthase</fullName>
        <ecNumber evidence="4">4.2.3.-</ecNumber>
    </recommendedName>
</protein>
<evidence type="ECO:0000256" key="3">
    <source>
        <dbReference type="ARBA" id="ARBA00022842"/>
    </source>
</evidence>
<proteinExistence type="inferred from homology"/>
<sequence>MRTGTQERFIRAMAHYCHGALVQVEDCSKKRRLSPEQVLERRQLSAGVGPIYPLIEYAHELHIPDYVFKHPVIQEIEQLGTDFVLISNDILSYMKEEAELVPHNMVAAARLSGHGPQEAFDYVGNMLSSRYKRWEVALEHLPRWGVAVDGQVEAYIQGVANIAKANLNWR</sequence>
<evidence type="ECO:0000313" key="6">
    <source>
        <dbReference type="Proteomes" id="UP000829685"/>
    </source>
</evidence>
<evidence type="ECO:0000256" key="1">
    <source>
        <dbReference type="ARBA" id="ARBA00001946"/>
    </source>
</evidence>
<dbReference type="PANTHER" id="PTHR35201">
    <property type="entry name" value="TERPENE SYNTHASE"/>
    <property type="match status" value="1"/>
</dbReference>
<gene>
    <name evidence="5" type="ORF">JX265_005855</name>
</gene>
<organism evidence="5 6">
    <name type="scientific">Neoarthrinium moseri</name>
    <dbReference type="NCBI Taxonomy" id="1658444"/>
    <lineage>
        <taxon>Eukaryota</taxon>
        <taxon>Fungi</taxon>
        <taxon>Dikarya</taxon>
        <taxon>Ascomycota</taxon>
        <taxon>Pezizomycotina</taxon>
        <taxon>Sordariomycetes</taxon>
        <taxon>Xylariomycetidae</taxon>
        <taxon>Amphisphaeriales</taxon>
        <taxon>Apiosporaceae</taxon>
        <taxon>Neoarthrinium</taxon>
    </lineage>
</organism>
<dbReference type="Gene3D" id="1.10.600.10">
    <property type="entry name" value="Farnesyl Diphosphate Synthase"/>
    <property type="match status" value="1"/>
</dbReference>
<comment type="caution">
    <text evidence="5">The sequence shown here is derived from an EMBL/GenBank/DDBJ whole genome shotgun (WGS) entry which is preliminary data.</text>
</comment>
<evidence type="ECO:0000256" key="2">
    <source>
        <dbReference type="ARBA" id="ARBA00006333"/>
    </source>
</evidence>
<dbReference type="Pfam" id="PF19086">
    <property type="entry name" value="Terpene_syn_C_2"/>
    <property type="match status" value="1"/>
</dbReference>
<comment type="similarity">
    <text evidence="2 4">Belongs to the terpene synthase family.</text>
</comment>
<dbReference type="PANTHER" id="PTHR35201:SF4">
    <property type="entry name" value="BETA-PINACENE SYNTHASE-RELATED"/>
    <property type="match status" value="1"/>
</dbReference>
<keyword evidence="4" id="KW-0479">Metal-binding</keyword>
<dbReference type="SUPFAM" id="SSF48576">
    <property type="entry name" value="Terpenoid synthases"/>
    <property type="match status" value="1"/>
</dbReference>
<dbReference type="AlphaFoldDB" id="A0A9P9WNH9"/>
<dbReference type="Proteomes" id="UP000829685">
    <property type="component" value="Unassembled WGS sequence"/>
</dbReference>
<name>A0A9P9WNH9_9PEZI</name>
<dbReference type="EC" id="4.2.3.-" evidence="4"/>
<dbReference type="GO" id="GO:0046872">
    <property type="term" value="F:metal ion binding"/>
    <property type="evidence" value="ECO:0007669"/>
    <property type="project" value="UniProtKB-KW"/>
</dbReference>
<keyword evidence="6" id="KW-1185">Reference proteome</keyword>
<dbReference type="GO" id="GO:0008299">
    <property type="term" value="P:isoprenoid biosynthetic process"/>
    <property type="evidence" value="ECO:0007669"/>
    <property type="project" value="UniProtKB-ARBA"/>
</dbReference>
<keyword evidence="3 4" id="KW-0460">Magnesium</keyword>
<dbReference type="InterPro" id="IPR034686">
    <property type="entry name" value="Terpene_cyclase-like_2"/>
</dbReference>
<evidence type="ECO:0000256" key="4">
    <source>
        <dbReference type="RuleBase" id="RU366034"/>
    </source>
</evidence>
<comment type="cofactor">
    <cofactor evidence="1 4">
        <name>Mg(2+)</name>
        <dbReference type="ChEBI" id="CHEBI:18420"/>
    </cofactor>
</comment>
<accession>A0A9P9WNH9</accession>
<reference evidence="5" key="1">
    <citation type="submission" date="2021-03" db="EMBL/GenBank/DDBJ databases">
        <title>Revisited historic fungal species revealed as producer of novel bioactive compounds through whole genome sequencing and comparative genomics.</title>
        <authorList>
            <person name="Vignolle G.A."/>
            <person name="Hochenegger N."/>
            <person name="Mach R.L."/>
            <person name="Mach-Aigner A.R."/>
            <person name="Javad Rahimi M."/>
            <person name="Salim K.A."/>
            <person name="Chan C.M."/>
            <person name="Lim L.B.L."/>
            <person name="Cai F."/>
            <person name="Druzhinina I.S."/>
            <person name="U'Ren J.M."/>
            <person name="Derntl C."/>
        </authorList>
    </citation>
    <scope>NUCLEOTIDE SEQUENCE</scope>
    <source>
        <strain evidence="5">TUCIM 5799</strain>
    </source>
</reference>
<dbReference type="EMBL" id="JAFIMR010000012">
    <property type="protein sequence ID" value="KAI1871869.1"/>
    <property type="molecule type" value="Genomic_DNA"/>
</dbReference>
<keyword evidence="4" id="KW-0456">Lyase</keyword>